<proteinExistence type="inferred from homology"/>
<feature type="modified residue" description="N6-(pyridoxal phosphate)lysine" evidence="3">
    <location>
        <position position="203"/>
    </location>
</feature>
<dbReference type="GO" id="GO:0030170">
    <property type="term" value="F:pyridoxal phosphate binding"/>
    <property type="evidence" value="ECO:0007669"/>
    <property type="project" value="InterPro"/>
</dbReference>
<accession>A0A0J9XEN8</accession>
<dbReference type="InterPro" id="IPR015421">
    <property type="entry name" value="PyrdxlP-dep_Trfase_major"/>
</dbReference>
<dbReference type="STRING" id="1173061.A0A0J9XEN8"/>
<comment type="similarity">
    <text evidence="4">Belongs to the trans-sulfuration enzymes family.</text>
</comment>
<dbReference type="AlphaFoldDB" id="A0A0J9XEN8"/>
<name>A0A0J9XEN8_GEOCN</name>
<comment type="cofactor">
    <cofactor evidence="1 4">
        <name>pyridoxal 5'-phosphate</name>
        <dbReference type="ChEBI" id="CHEBI:597326"/>
    </cofactor>
</comment>
<dbReference type="EMBL" id="CCBN010000012">
    <property type="protein sequence ID" value="CDO55756.1"/>
    <property type="molecule type" value="Genomic_DNA"/>
</dbReference>
<comment type="caution">
    <text evidence="5">The sequence shown here is derived from an EMBL/GenBank/DDBJ whole genome shotgun (WGS) entry which is preliminary data.</text>
</comment>
<protein>
    <recommendedName>
        <fullName evidence="7">Cystathionine beta-lyase</fullName>
    </recommendedName>
</protein>
<dbReference type="SUPFAM" id="SSF53383">
    <property type="entry name" value="PLP-dependent transferases"/>
    <property type="match status" value="1"/>
</dbReference>
<evidence type="ECO:0000256" key="1">
    <source>
        <dbReference type="ARBA" id="ARBA00001933"/>
    </source>
</evidence>
<dbReference type="Pfam" id="PF01053">
    <property type="entry name" value="Cys_Met_Meta_PP"/>
    <property type="match status" value="1"/>
</dbReference>
<dbReference type="GO" id="GO:0019346">
    <property type="term" value="P:transsulfuration"/>
    <property type="evidence" value="ECO:0007669"/>
    <property type="project" value="InterPro"/>
</dbReference>
<dbReference type="Proteomes" id="UP000242525">
    <property type="component" value="Unassembled WGS sequence"/>
</dbReference>
<dbReference type="PROSITE" id="PS00868">
    <property type="entry name" value="CYS_MET_METAB_PP"/>
    <property type="match status" value="1"/>
</dbReference>
<dbReference type="GO" id="GO:0016846">
    <property type="term" value="F:carbon-sulfur lyase activity"/>
    <property type="evidence" value="ECO:0007669"/>
    <property type="project" value="TreeGrafter"/>
</dbReference>
<evidence type="ECO:0000313" key="5">
    <source>
        <dbReference type="EMBL" id="CDO55756.1"/>
    </source>
</evidence>
<dbReference type="Gene3D" id="3.40.640.10">
    <property type="entry name" value="Type I PLP-dependent aspartate aminotransferase-like (Major domain)"/>
    <property type="match status" value="1"/>
</dbReference>
<keyword evidence="6" id="KW-1185">Reference proteome</keyword>
<dbReference type="InterPro" id="IPR015424">
    <property type="entry name" value="PyrdxlP-dep_Trfase"/>
</dbReference>
<evidence type="ECO:0000256" key="2">
    <source>
        <dbReference type="ARBA" id="ARBA00022898"/>
    </source>
</evidence>
<evidence type="ECO:0000313" key="6">
    <source>
        <dbReference type="Proteomes" id="UP000242525"/>
    </source>
</evidence>
<organism evidence="5 6">
    <name type="scientific">Geotrichum candidum</name>
    <name type="common">Oospora lactis</name>
    <name type="synonym">Dipodascus geotrichum</name>
    <dbReference type="NCBI Taxonomy" id="1173061"/>
    <lineage>
        <taxon>Eukaryota</taxon>
        <taxon>Fungi</taxon>
        <taxon>Dikarya</taxon>
        <taxon>Ascomycota</taxon>
        <taxon>Saccharomycotina</taxon>
        <taxon>Dipodascomycetes</taxon>
        <taxon>Dipodascales</taxon>
        <taxon>Dipodascaceae</taxon>
        <taxon>Geotrichum</taxon>
    </lineage>
</organism>
<sequence length="378" mass="41856">MAENYRIATLAIHADDHLANTNDVASPIHLSSTYAYNSDPTQLKSLKQLIEAGGFHDDIVYSRYNQPVVVRIEEVFSKLLDGHAVAYSSGLSAFHAAMIYFNPKNVFIGQAYQGCKQILNILKRNYGVQSHPLDSAAELIQPGDVIHLESPINPYGTAIDIEKYVKIAHSRGAFVLIDSTFAPPPLQFPFEFGVDMIMHSATKYFGGHSDLLAGVLVTKDPKISEALHGDRNYIGTITASMESWLMLRSLRTYDLRVRKQVANAVKIVKYLDEHRAEFPALKSLTHASLQKEEFVKRQLPLNGGPVFSIEVATPEIAKVLPSKTKLFHHATSLGGVESLIEWRAMTDSVISDTLLRISVGVEDADDLIEDLSNALKQL</sequence>
<evidence type="ECO:0000256" key="4">
    <source>
        <dbReference type="RuleBase" id="RU362118"/>
    </source>
</evidence>
<dbReference type="InterPro" id="IPR015422">
    <property type="entry name" value="PyrdxlP-dep_Trfase_small"/>
</dbReference>
<dbReference type="OrthoDB" id="3512640at2759"/>
<reference evidence="5" key="1">
    <citation type="submission" date="2014-03" db="EMBL/GenBank/DDBJ databases">
        <authorList>
            <person name="Casaregola S."/>
        </authorList>
    </citation>
    <scope>NUCLEOTIDE SEQUENCE [LARGE SCALE GENOMIC DNA]</scope>
    <source>
        <strain evidence="5">CLIB 918</strain>
    </source>
</reference>
<evidence type="ECO:0000256" key="3">
    <source>
        <dbReference type="PIRSR" id="PIRSR001434-2"/>
    </source>
</evidence>
<dbReference type="GO" id="GO:0005737">
    <property type="term" value="C:cytoplasm"/>
    <property type="evidence" value="ECO:0007669"/>
    <property type="project" value="TreeGrafter"/>
</dbReference>
<dbReference type="InterPro" id="IPR054542">
    <property type="entry name" value="Cys_met_metab_PP"/>
</dbReference>
<dbReference type="PIRSF" id="PIRSF001434">
    <property type="entry name" value="CGS"/>
    <property type="match status" value="1"/>
</dbReference>
<dbReference type="PANTHER" id="PTHR11808:SF35">
    <property type="entry name" value="CYSTATHIONINE GAMMA-SYNTHASE (AFU_ORTHOLOGUE AFUA_7G01590)"/>
    <property type="match status" value="1"/>
</dbReference>
<gene>
    <name evidence="5" type="ORF">BN980_GECA12s01902g</name>
</gene>
<dbReference type="FunFam" id="3.40.640.10:FF:000072">
    <property type="entry name" value="Putative cystathionine beta-lyase"/>
    <property type="match status" value="1"/>
</dbReference>
<dbReference type="Gene3D" id="3.90.1150.10">
    <property type="entry name" value="Aspartate Aminotransferase, domain 1"/>
    <property type="match status" value="1"/>
</dbReference>
<dbReference type="PANTHER" id="PTHR11808">
    <property type="entry name" value="TRANS-SULFURATION ENZYME FAMILY MEMBER"/>
    <property type="match status" value="1"/>
</dbReference>
<keyword evidence="2 3" id="KW-0663">Pyridoxal phosphate</keyword>
<evidence type="ECO:0008006" key="7">
    <source>
        <dbReference type="Google" id="ProtNLM"/>
    </source>
</evidence>
<dbReference type="InterPro" id="IPR000277">
    <property type="entry name" value="Cys/Met-Metab_PyrdxlP-dep_enz"/>
</dbReference>